<keyword evidence="2" id="KW-1185">Reference proteome</keyword>
<gene>
    <name evidence="1" type="ORF">AKJ36_03670</name>
</gene>
<proteinExistence type="predicted"/>
<dbReference type="AlphaFoldDB" id="A0A133UHW2"/>
<evidence type="ECO:0000313" key="2">
    <source>
        <dbReference type="Proteomes" id="UP000070155"/>
    </source>
</evidence>
<dbReference type="EMBL" id="LHXQ01000087">
    <property type="protein sequence ID" value="KXA93824.1"/>
    <property type="molecule type" value="Genomic_DNA"/>
</dbReference>
<protein>
    <submittedName>
        <fullName evidence="1">Uncharacterized protein</fullName>
    </submittedName>
</protein>
<reference evidence="1 2" key="1">
    <citation type="journal article" date="2016" name="Sci. Rep.">
        <title>Metabolic traits of an uncultured archaeal lineage -MSBL1- from brine pools of the Red Sea.</title>
        <authorList>
            <person name="Mwirichia R."/>
            <person name="Alam I."/>
            <person name="Rashid M."/>
            <person name="Vinu M."/>
            <person name="Ba-Alawi W."/>
            <person name="Anthony Kamau A."/>
            <person name="Kamanda Ngugi D."/>
            <person name="Goker M."/>
            <person name="Klenk H.P."/>
            <person name="Bajic V."/>
            <person name="Stingl U."/>
        </authorList>
    </citation>
    <scope>NUCLEOTIDE SEQUENCE [LARGE SCALE GENOMIC DNA]</scope>
    <source>
        <strain evidence="1">SCGC-AAA259I07</strain>
    </source>
</reference>
<accession>A0A133UHW2</accession>
<sequence length="226" mass="26201">MKKQGFLPFTTIGLILLLLSASLAVYFQWDDHQNTMNLVDKSSASTISTKVSGKRNDLKRQTREVLYNALWRVGKNAEDYSGSENREKHVENIASRLLGDRLSSLEEKQKVRSFITRTNLNIKPPKFEIERGENGYVIADIYLPKGSSISESLPDNSVSIILPCENLRTWSDVRFFLLQDRMNEFGRELNKIERRWKYAEYVSAYAQIWGKNEINLNKDRSRALFQ</sequence>
<name>A0A133UHW2_9EURY</name>
<evidence type="ECO:0000313" key="1">
    <source>
        <dbReference type="EMBL" id="KXA93824.1"/>
    </source>
</evidence>
<organism evidence="1 2">
    <name type="scientific">candidate division MSBL1 archaeon SCGC-AAA259I07</name>
    <dbReference type="NCBI Taxonomy" id="1698266"/>
    <lineage>
        <taxon>Archaea</taxon>
        <taxon>Methanobacteriati</taxon>
        <taxon>Methanobacteriota</taxon>
        <taxon>candidate division MSBL1</taxon>
    </lineage>
</organism>
<dbReference type="Proteomes" id="UP000070155">
    <property type="component" value="Unassembled WGS sequence"/>
</dbReference>
<feature type="non-terminal residue" evidence="1">
    <location>
        <position position="226"/>
    </location>
</feature>
<comment type="caution">
    <text evidence="1">The sequence shown here is derived from an EMBL/GenBank/DDBJ whole genome shotgun (WGS) entry which is preliminary data.</text>
</comment>